<comment type="similarity">
    <text evidence="1">Belongs to the manganese catalase family.</text>
</comment>
<feature type="compositionally biased region" description="Gly residues" evidence="4">
    <location>
        <begin position="225"/>
        <end position="234"/>
    </location>
</feature>
<evidence type="ECO:0000256" key="4">
    <source>
        <dbReference type="SAM" id="MobiDB-lite"/>
    </source>
</evidence>
<keyword evidence="3" id="KW-0106">Calcium</keyword>
<dbReference type="CDD" id="cd01051">
    <property type="entry name" value="Mn_catalase"/>
    <property type="match status" value="1"/>
</dbReference>
<dbReference type="AlphaFoldDB" id="A0A852VW55"/>
<organism evidence="5 6">
    <name type="scientific">Pseudonocardia alni</name>
    <name type="common">Amycolata alni</name>
    <dbReference type="NCBI Taxonomy" id="33907"/>
    <lineage>
        <taxon>Bacteria</taxon>
        <taxon>Bacillati</taxon>
        <taxon>Actinomycetota</taxon>
        <taxon>Actinomycetes</taxon>
        <taxon>Pseudonocardiales</taxon>
        <taxon>Pseudonocardiaceae</taxon>
        <taxon>Pseudonocardia</taxon>
    </lineage>
</organism>
<feature type="binding site" evidence="2">
    <location>
        <position position="69"/>
    </location>
    <ligand>
        <name>Mn(2+)</name>
        <dbReference type="ChEBI" id="CHEBI:29035"/>
        <label>1</label>
    </ligand>
</feature>
<dbReference type="SUPFAM" id="SSF47240">
    <property type="entry name" value="Ferritin-like"/>
    <property type="match status" value="1"/>
</dbReference>
<sequence length="288" mass="30876">MFRHTKLLQCEAKPDGPDAVLARKIQELIGGAWGEMTVATQYLFQGWNCRIEGKYKDLIMDTATEEIGHVEMLATMVARLLENAPATDVAHAVTDPAVAATMGGMDVQQAIVGGGGAQLRDSNGVPWSGAYMVASGNLLADFRTNVAAESQGRLQTARIYNMTDDPGVKEMLKFNLARDTVHQKQWMRAIEELKADGIEGDIVPDDLLDVEDQVHNNTIWQLSDGGSGPSGGWSHGENAIDYLTDPEPLGGPGTAPKPDPELYASYAGGQNALGTAKGKAQQAAEKLR</sequence>
<dbReference type="InterPro" id="IPR039377">
    <property type="entry name" value="Mn_catalase_dom"/>
</dbReference>
<dbReference type="Gene3D" id="1.20.1260.10">
    <property type="match status" value="1"/>
</dbReference>
<comment type="cofactor">
    <cofactor evidence="2">
        <name>Mn(2+)</name>
        <dbReference type="ChEBI" id="CHEBI:29035"/>
    </cofactor>
    <text evidence="2">Binds 2 manganese ions per subunit.</text>
</comment>
<proteinExistence type="inferred from homology"/>
<feature type="binding site" evidence="3">
    <location>
        <position position="225"/>
    </location>
    <ligand>
        <name>Ca(2+)</name>
        <dbReference type="ChEBI" id="CHEBI:29108"/>
    </ligand>
</feature>
<dbReference type="Proteomes" id="UP000549695">
    <property type="component" value="Unassembled WGS sequence"/>
</dbReference>
<accession>A0A852VW55</accession>
<dbReference type="RefSeq" id="WP_179760093.1">
    <property type="nucleotide sequence ID" value="NZ_BAAAJZ010000011.1"/>
</dbReference>
<name>A0A852VW55_PSEA5</name>
<evidence type="ECO:0000313" key="5">
    <source>
        <dbReference type="EMBL" id="NYG00240.1"/>
    </source>
</evidence>
<gene>
    <name evidence="5" type="ORF">HDA37_000525</name>
</gene>
<feature type="binding site" evidence="3">
    <location>
        <position position="57"/>
    </location>
    <ligand>
        <name>Ca(2+)</name>
        <dbReference type="ChEBI" id="CHEBI:29108"/>
    </ligand>
</feature>
<feature type="binding site" evidence="3">
    <location>
        <position position="223"/>
    </location>
    <ligand>
        <name>Ca(2+)</name>
        <dbReference type="ChEBI" id="CHEBI:29108"/>
    </ligand>
</feature>
<dbReference type="InterPro" id="IPR007760">
    <property type="entry name" value="Mn_catalase"/>
</dbReference>
<keyword evidence="6" id="KW-1185">Reference proteome</keyword>
<dbReference type="InterPro" id="IPR012347">
    <property type="entry name" value="Ferritin-like"/>
</dbReference>
<feature type="binding site" evidence="2">
    <location>
        <position position="149"/>
    </location>
    <ligand>
        <name>Mn(2+)</name>
        <dbReference type="ChEBI" id="CHEBI:29035"/>
        <label>1</label>
    </ligand>
</feature>
<dbReference type="InterPro" id="IPR009078">
    <property type="entry name" value="Ferritin-like_SF"/>
</dbReference>
<evidence type="ECO:0000313" key="6">
    <source>
        <dbReference type="Proteomes" id="UP000549695"/>
    </source>
</evidence>
<dbReference type="GeneID" id="98050350"/>
<dbReference type="GO" id="GO:0046872">
    <property type="term" value="F:metal ion binding"/>
    <property type="evidence" value="ECO:0007669"/>
    <property type="project" value="UniProtKB-KW"/>
</dbReference>
<comment type="cofactor">
    <cofactor evidence="3">
        <name>Ca(2+)</name>
        <dbReference type="ChEBI" id="CHEBI:29108"/>
    </cofactor>
    <text evidence="3">Binds 1 Ca(2+) ion per subunit.</text>
</comment>
<feature type="binding site" evidence="3">
    <location>
        <position position="61"/>
    </location>
    <ligand>
        <name>Ca(2+)</name>
        <dbReference type="ChEBI" id="CHEBI:29108"/>
    </ligand>
</feature>
<dbReference type="EMBL" id="JACCCZ010000001">
    <property type="protein sequence ID" value="NYG00240.1"/>
    <property type="molecule type" value="Genomic_DNA"/>
</dbReference>
<feature type="region of interest" description="Disordered" evidence="4">
    <location>
        <begin position="221"/>
        <end position="268"/>
    </location>
</feature>
<comment type="caution">
    <text evidence="5">The sequence shown here is derived from an EMBL/GenBank/DDBJ whole genome shotgun (WGS) entry which is preliminary data.</text>
</comment>
<evidence type="ECO:0000256" key="2">
    <source>
        <dbReference type="PIRSR" id="PIRSR607760-1"/>
    </source>
</evidence>
<keyword evidence="2" id="KW-0464">Manganese</keyword>
<feature type="binding site" evidence="2">
    <location>
        <position position="182"/>
    </location>
    <ligand>
        <name>Mn(2+)</name>
        <dbReference type="ChEBI" id="CHEBI:29035"/>
        <label>1</label>
    </ligand>
</feature>
<protein>
    <submittedName>
        <fullName evidence="5">Mn-containing catalase</fullName>
    </submittedName>
</protein>
<feature type="binding site" evidence="2">
    <location>
        <position position="66"/>
    </location>
    <ligand>
        <name>Mn(2+)</name>
        <dbReference type="ChEBI" id="CHEBI:29035"/>
        <label>2</label>
    </ligand>
</feature>
<evidence type="ECO:0000256" key="1">
    <source>
        <dbReference type="ARBA" id="ARBA00007644"/>
    </source>
</evidence>
<reference evidence="5 6" key="1">
    <citation type="submission" date="2020-07" db="EMBL/GenBank/DDBJ databases">
        <title>Sequencing the genomes of 1000 actinobacteria strains.</title>
        <authorList>
            <person name="Klenk H.-P."/>
        </authorList>
    </citation>
    <scope>NUCLEOTIDE SEQUENCE [LARGE SCALE GENOMIC DNA]</scope>
    <source>
        <strain evidence="5 6">DSM 44749</strain>
    </source>
</reference>
<feature type="binding site" evidence="2">
    <location>
        <position position="35"/>
    </location>
    <ligand>
        <name>Mn(2+)</name>
        <dbReference type="ChEBI" id="CHEBI:29035"/>
        <label>1</label>
    </ligand>
</feature>
<keyword evidence="2" id="KW-0479">Metal-binding</keyword>
<evidence type="ECO:0000256" key="3">
    <source>
        <dbReference type="PIRSR" id="PIRSR607760-2"/>
    </source>
</evidence>
<dbReference type="Pfam" id="PF05067">
    <property type="entry name" value="Mn_catalase"/>
    <property type="match status" value="1"/>
</dbReference>